<keyword evidence="2" id="KW-0472">Membrane</keyword>
<protein>
    <submittedName>
        <fullName evidence="3">Uncharacterized protein</fullName>
    </submittedName>
</protein>
<name>B8M9Y9_TALSN</name>
<gene>
    <name evidence="3" type="ORF">TSTA_119050</name>
</gene>
<dbReference type="VEuPathDB" id="FungiDB:TSTA_119050"/>
<dbReference type="EMBL" id="EQ962655">
    <property type="protein sequence ID" value="EED18141.1"/>
    <property type="molecule type" value="Genomic_DNA"/>
</dbReference>
<proteinExistence type="predicted"/>
<keyword evidence="2" id="KW-0812">Transmembrane</keyword>
<feature type="transmembrane region" description="Helical" evidence="2">
    <location>
        <begin position="27"/>
        <end position="47"/>
    </location>
</feature>
<dbReference type="InParanoid" id="B8M9Y9"/>
<evidence type="ECO:0000256" key="1">
    <source>
        <dbReference type="SAM" id="MobiDB-lite"/>
    </source>
</evidence>
<dbReference type="InterPro" id="IPR021842">
    <property type="entry name" value="DUF3435"/>
</dbReference>
<evidence type="ECO:0000313" key="3">
    <source>
        <dbReference type="EMBL" id="EED18141.1"/>
    </source>
</evidence>
<accession>B8M9Y9</accession>
<evidence type="ECO:0000256" key="2">
    <source>
        <dbReference type="SAM" id="Phobius"/>
    </source>
</evidence>
<feature type="region of interest" description="Disordered" evidence="1">
    <location>
        <begin position="165"/>
        <end position="194"/>
    </location>
</feature>
<sequence length="231" mass="26833">MAFNTLISQQNDGEPRVIRDQPMTDGVFYGTIKSISFIMGLLNVFFYHQFRYGTGKLLDKTDKCRPRFLDDIERAFVKGEPKFQEAISELELLQDNYERNQVTELVRRKFGPKQAVIDINGQLDDTILQEDDAAKEDLPHDDMPLQQVRPMKGLTTVPTVWTLEGEWPRRNEGGPLRGRQKRKRNASNDDTHKKAVKRFNNMGNDKLFIAKKKHEQDQKHIKTAKKPLICF</sequence>
<dbReference type="HOGENOM" id="CLU_1200496_0_0_1"/>
<dbReference type="AlphaFoldDB" id="B8M9Y9"/>
<dbReference type="PhylomeDB" id="B8M9Y9"/>
<keyword evidence="4" id="KW-1185">Reference proteome</keyword>
<dbReference type="OrthoDB" id="4485682at2759"/>
<dbReference type="Pfam" id="PF11917">
    <property type="entry name" value="DUF3435"/>
    <property type="match status" value="2"/>
</dbReference>
<keyword evidence="2" id="KW-1133">Transmembrane helix</keyword>
<organism evidence="3 4">
    <name type="scientific">Talaromyces stipitatus (strain ATCC 10500 / CBS 375.48 / QM 6759 / NRRL 1006)</name>
    <name type="common">Penicillium stipitatum</name>
    <dbReference type="NCBI Taxonomy" id="441959"/>
    <lineage>
        <taxon>Eukaryota</taxon>
        <taxon>Fungi</taxon>
        <taxon>Dikarya</taxon>
        <taxon>Ascomycota</taxon>
        <taxon>Pezizomycotina</taxon>
        <taxon>Eurotiomycetes</taxon>
        <taxon>Eurotiomycetidae</taxon>
        <taxon>Eurotiales</taxon>
        <taxon>Trichocomaceae</taxon>
        <taxon>Talaromyces</taxon>
        <taxon>Talaromyces sect. Talaromyces</taxon>
    </lineage>
</organism>
<dbReference type="GeneID" id="8104355"/>
<dbReference type="STRING" id="441959.B8M9Y9"/>
<evidence type="ECO:0000313" key="4">
    <source>
        <dbReference type="Proteomes" id="UP000001745"/>
    </source>
</evidence>
<dbReference type="Proteomes" id="UP000001745">
    <property type="component" value="Unassembled WGS sequence"/>
</dbReference>
<dbReference type="RefSeq" id="XP_002482133.1">
    <property type="nucleotide sequence ID" value="XM_002482088.1"/>
</dbReference>
<reference evidence="4" key="1">
    <citation type="journal article" date="2015" name="Genome Announc.">
        <title>Genome sequence of the AIDS-associated pathogen Penicillium marneffei (ATCC18224) and its near taxonomic relative Talaromyces stipitatus (ATCC10500).</title>
        <authorList>
            <person name="Nierman W.C."/>
            <person name="Fedorova-Abrams N.D."/>
            <person name="Andrianopoulos A."/>
        </authorList>
    </citation>
    <scope>NUCLEOTIDE SEQUENCE [LARGE SCALE GENOMIC DNA]</scope>
    <source>
        <strain evidence="4">ATCC 10500 / CBS 375.48 / QM 6759 / NRRL 1006</strain>
    </source>
</reference>